<dbReference type="Proteomes" id="UP000886874">
    <property type="component" value="Unassembled WGS sequence"/>
</dbReference>
<evidence type="ECO:0000313" key="4">
    <source>
        <dbReference type="EMBL" id="HIQ70118.1"/>
    </source>
</evidence>
<keyword evidence="1" id="KW-0479">Metal-binding</keyword>
<dbReference type="PANTHER" id="PTHR31302">
    <property type="entry name" value="TRANSMEMBRANE PROTEIN WITH METALLOPHOSPHOESTERASE DOMAIN-RELATED"/>
    <property type="match status" value="1"/>
</dbReference>
<comment type="caution">
    <text evidence="4">The sequence shown here is derived from an EMBL/GenBank/DDBJ whole genome shotgun (WGS) entry which is preliminary data.</text>
</comment>
<proteinExistence type="predicted"/>
<dbReference type="SUPFAM" id="SSF56300">
    <property type="entry name" value="Metallo-dependent phosphatases"/>
    <property type="match status" value="1"/>
</dbReference>
<organism evidence="4 5">
    <name type="scientific">Candidatus Avoscillospira stercorigallinarum</name>
    <dbReference type="NCBI Taxonomy" id="2840708"/>
    <lineage>
        <taxon>Bacteria</taxon>
        <taxon>Bacillati</taxon>
        <taxon>Bacillota</taxon>
        <taxon>Clostridia</taxon>
        <taxon>Eubacteriales</taxon>
        <taxon>Oscillospiraceae</taxon>
        <taxon>Oscillospiraceae incertae sedis</taxon>
        <taxon>Candidatus Avoscillospira</taxon>
    </lineage>
</organism>
<dbReference type="InterPro" id="IPR051158">
    <property type="entry name" value="Metallophosphoesterase_sf"/>
</dbReference>
<dbReference type="Gene3D" id="3.60.21.10">
    <property type="match status" value="1"/>
</dbReference>
<dbReference type="EMBL" id="DVFN01000105">
    <property type="protein sequence ID" value="HIQ70118.1"/>
    <property type="molecule type" value="Genomic_DNA"/>
</dbReference>
<keyword evidence="2" id="KW-0378">Hydrolase</keyword>
<dbReference type="GO" id="GO:0008758">
    <property type="term" value="F:UDP-2,3-diacylglucosamine hydrolase activity"/>
    <property type="evidence" value="ECO:0007669"/>
    <property type="project" value="TreeGrafter"/>
</dbReference>
<dbReference type="AlphaFoldDB" id="A0A9D0Z6W1"/>
<feature type="domain" description="Calcineurin-like phosphoesterase" evidence="3">
    <location>
        <begin position="46"/>
        <end position="211"/>
    </location>
</feature>
<reference evidence="4" key="2">
    <citation type="journal article" date="2021" name="PeerJ">
        <title>Extensive microbial diversity within the chicken gut microbiome revealed by metagenomics and culture.</title>
        <authorList>
            <person name="Gilroy R."/>
            <person name="Ravi A."/>
            <person name="Getino M."/>
            <person name="Pursley I."/>
            <person name="Horton D.L."/>
            <person name="Alikhan N.F."/>
            <person name="Baker D."/>
            <person name="Gharbi K."/>
            <person name="Hall N."/>
            <person name="Watson M."/>
            <person name="Adriaenssens E.M."/>
            <person name="Foster-Nyarko E."/>
            <person name="Jarju S."/>
            <person name="Secka A."/>
            <person name="Antonio M."/>
            <person name="Oren A."/>
            <person name="Chaudhuri R.R."/>
            <person name="La Ragione R."/>
            <person name="Hildebrand F."/>
            <person name="Pallen M.J."/>
        </authorList>
    </citation>
    <scope>NUCLEOTIDE SEQUENCE</scope>
    <source>
        <strain evidence="4">ChiSjej2B20-13462</strain>
    </source>
</reference>
<protein>
    <submittedName>
        <fullName evidence="4">Metallophosphoesterase</fullName>
    </submittedName>
</protein>
<name>A0A9D0Z6W1_9FIRM</name>
<dbReference type="GO" id="GO:0046872">
    <property type="term" value="F:metal ion binding"/>
    <property type="evidence" value="ECO:0007669"/>
    <property type="project" value="UniProtKB-KW"/>
</dbReference>
<evidence type="ECO:0000256" key="2">
    <source>
        <dbReference type="ARBA" id="ARBA00022801"/>
    </source>
</evidence>
<evidence type="ECO:0000259" key="3">
    <source>
        <dbReference type="Pfam" id="PF00149"/>
    </source>
</evidence>
<reference evidence="4" key="1">
    <citation type="submission" date="2020-10" db="EMBL/GenBank/DDBJ databases">
        <authorList>
            <person name="Gilroy R."/>
        </authorList>
    </citation>
    <scope>NUCLEOTIDE SEQUENCE</scope>
    <source>
        <strain evidence="4">ChiSjej2B20-13462</strain>
    </source>
</reference>
<evidence type="ECO:0000256" key="1">
    <source>
        <dbReference type="ARBA" id="ARBA00022723"/>
    </source>
</evidence>
<dbReference type="InterPro" id="IPR029052">
    <property type="entry name" value="Metallo-depent_PP-like"/>
</dbReference>
<dbReference type="InterPro" id="IPR004843">
    <property type="entry name" value="Calcineurin-like_PHP"/>
</dbReference>
<dbReference type="Pfam" id="PF00149">
    <property type="entry name" value="Metallophos"/>
    <property type="match status" value="1"/>
</dbReference>
<dbReference type="GO" id="GO:0009245">
    <property type="term" value="P:lipid A biosynthetic process"/>
    <property type="evidence" value="ECO:0007669"/>
    <property type="project" value="TreeGrafter"/>
</dbReference>
<gene>
    <name evidence="4" type="ORF">IAA67_07300</name>
</gene>
<sequence length="273" mass="29912">MPKKRTYWLVLTAVAVAVCSALYHGVLEPETWEVTSTRLPAAFDGLRITLLTDLHGKAYGPDYRDLLEAVAAQQPDLIAISGDLADERTDRTTLPPLLTGLTNIAPTYFVTGNHEWVRDDTEDLLKEFAALGVTVLRNDYVLLERDGQTIALAGADDPNAYRDMDTPADLLTRIRAEVPGDPYVALLYHRNNSLSLWSTLQPDLVLAGHGHGGVIRLPLVGGLLGVDRQLFPKDCEGLYTTGRTTLAVSRGLGGVRLFNRPHLPTIVLKRAQP</sequence>
<dbReference type="PANTHER" id="PTHR31302:SF31">
    <property type="entry name" value="PHOSPHODIESTERASE YAEI"/>
    <property type="match status" value="1"/>
</dbReference>
<evidence type="ECO:0000313" key="5">
    <source>
        <dbReference type="Proteomes" id="UP000886874"/>
    </source>
</evidence>
<dbReference type="GO" id="GO:0016020">
    <property type="term" value="C:membrane"/>
    <property type="evidence" value="ECO:0007669"/>
    <property type="project" value="GOC"/>
</dbReference>
<accession>A0A9D0Z6W1</accession>